<dbReference type="Proteomes" id="UP000299102">
    <property type="component" value="Unassembled WGS sequence"/>
</dbReference>
<feature type="compositionally biased region" description="Basic and acidic residues" evidence="1">
    <location>
        <begin position="16"/>
        <end position="29"/>
    </location>
</feature>
<keyword evidence="3" id="KW-1185">Reference proteome</keyword>
<feature type="compositionally biased region" description="Basic and acidic residues" evidence="1">
    <location>
        <begin position="164"/>
        <end position="180"/>
    </location>
</feature>
<evidence type="ECO:0000313" key="3">
    <source>
        <dbReference type="Proteomes" id="UP000299102"/>
    </source>
</evidence>
<feature type="region of interest" description="Disordered" evidence="1">
    <location>
        <begin position="144"/>
        <end position="182"/>
    </location>
</feature>
<accession>A0A4C1ZED1</accession>
<dbReference type="AlphaFoldDB" id="A0A4C1ZED1"/>
<reference evidence="2 3" key="1">
    <citation type="journal article" date="2019" name="Commun. Biol.">
        <title>The bagworm genome reveals a unique fibroin gene that provides high tensile strength.</title>
        <authorList>
            <person name="Kono N."/>
            <person name="Nakamura H."/>
            <person name="Ohtoshi R."/>
            <person name="Tomita M."/>
            <person name="Numata K."/>
            <person name="Arakawa K."/>
        </authorList>
    </citation>
    <scope>NUCLEOTIDE SEQUENCE [LARGE SCALE GENOMIC DNA]</scope>
</reference>
<name>A0A4C1ZED1_EUMVA</name>
<organism evidence="2 3">
    <name type="scientific">Eumeta variegata</name>
    <name type="common">Bagworm moth</name>
    <name type="synonym">Eumeta japonica</name>
    <dbReference type="NCBI Taxonomy" id="151549"/>
    <lineage>
        <taxon>Eukaryota</taxon>
        <taxon>Metazoa</taxon>
        <taxon>Ecdysozoa</taxon>
        <taxon>Arthropoda</taxon>
        <taxon>Hexapoda</taxon>
        <taxon>Insecta</taxon>
        <taxon>Pterygota</taxon>
        <taxon>Neoptera</taxon>
        <taxon>Endopterygota</taxon>
        <taxon>Lepidoptera</taxon>
        <taxon>Glossata</taxon>
        <taxon>Ditrysia</taxon>
        <taxon>Tineoidea</taxon>
        <taxon>Psychidae</taxon>
        <taxon>Oiketicinae</taxon>
        <taxon>Eumeta</taxon>
    </lineage>
</organism>
<feature type="region of interest" description="Disordered" evidence="1">
    <location>
        <begin position="1"/>
        <end position="52"/>
    </location>
</feature>
<proteinExistence type="predicted"/>
<comment type="caution">
    <text evidence="2">The sequence shown here is derived from an EMBL/GenBank/DDBJ whole genome shotgun (WGS) entry which is preliminary data.</text>
</comment>
<dbReference type="EMBL" id="BGZK01001825">
    <property type="protein sequence ID" value="GBP86936.1"/>
    <property type="molecule type" value="Genomic_DNA"/>
</dbReference>
<feature type="compositionally biased region" description="Polar residues" evidence="1">
    <location>
        <begin position="1"/>
        <end position="13"/>
    </location>
</feature>
<gene>
    <name evidence="2" type="ORF">EVAR_60918_1</name>
</gene>
<protein>
    <submittedName>
        <fullName evidence="2">Uncharacterized protein</fullName>
    </submittedName>
</protein>
<evidence type="ECO:0000313" key="2">
    <source>
        <dbReference type="EMBL" id="GBP86936.1"/>
    </source>
</evidence>
<evidence type="ECO:0000256" key="1">
    <source>
        <dbReference type="SAM" id="MobiDB-lite"/>
    </source>
</evidence>
<sequence>MAQVVSVDSSTGIFEQRSDTERSEKKEGDNADGARTNLMDVPPATTGGRHKKLDTRFFHRRRSEPARAVSAFTRKPVRPVRARSAPCAPGCLHTACDVCDRGPFISARIQIYLRHVAILSARRVARPTAHAYLIPNVIYSKRRRENPAPQRAGPAHLRHSRLAQGHEKRGNSEMDDRRDSGPLAARSIRNAIHSAMRNKNTHTPECSTLHVTGTCYASASSRS</sequence>